<evidence type="ECO:0000313" key="2">
    <source>
        <dbReference type="EMBL" id="AFZ36162.1"/>
    </source>
</evidence>
<dbReference type="InterPro" id="IPR043708">
    <property type="entry name" value="DUF5648"/>
</dbReference>
<reference evidence="3" key="1">
    <citation type="journal article" date="2013" name="Proc. Natl. Acad. Sci. U.S.A.">
        <title>Improving the coverage of the cyanobacterial phylum using diversity-driven genome sequencing.</title>
        <authorList>
            <person name="Shih P.M."/>
            <person name="Wu D."/>
            <person name="Latifi A."/>
            <person name="Axen S.D."/>
            <person name="Fewer D.P."/>
            <person name="Talla E."/>
            <person name="Calteau A."/>
            <person name="Cai F."/>
            <person name="Tandeau de Marsac N."/>
            <person name="Rippka R."/>
            <person name="Herdman M."/>
            <person name="Sivonen K."/>
            <person name="Coursin T."/>
            <person name="Laurent T."/>
            <person name="Goodwin L."/>
            <person name="Nolan M."/>
            <person name="Davenport K.W."/>
            <person name="Han C.S."/>
            <person name="Rubin E.M."/>
            <person name="Eisen J.A."/>
            <person name="Woyke T."/>
            <person name="Gugger M."/>
            <person name="Kerfeld C.A."/>
        </authorList>
    </citation>
    <scope>NUCLEOTIDE SEQUENCE [LARGE SCALE GENOMIC DNA]</scope>
    <source>
        <strain evidence="3">ATCC 29371 / PCC 7437</strain>
    </source>
</reference>
<dbReference type="Pfam" id="PF18885">
    <property type="entry name" value="DUF5648"/>
    <property type="match status" value="1"/>
</dbReference>
<dbReference type="RefSeq" id="WP_015193830.1">
    <property type="nucleotide sequence ID" value="NC_019748.1"/>
</dbReference>
<organism evidence="2 3">
    <name type="scientific">Stanieria cyanosphaera (strain ATCC 29371 / PCC 7437)</name>
    <dbReference type="NCBI Taxonomy" id="111780"/>
    <lineage>
        <taxon>Bacteria</taxon>
        <taxon>Bacillati</taxon>
        <taxon>Cyanobacteriota</taxon>
        <taxon>Cyanophyceae</taxon>
        <taxon>Pleurocapsales</taxon>
        <taxon>Dermocarpellaceae</taxon>
        <taxon>Stanieria</taxon>
    </lineage>
</organism>
<dbReference type="SUPFAM" id="SSF51120">
    <property type="entry name" value="beta-Roll"/>
    <property type="match status" value="1"/>
</dbReference>
<protein>
    <recommendedName>
        <fullName evidence="1">DUF5648 domain-containing protein</fullName>
    </recommendedName>
</protein>
<dbReference type="EMBL" id="CP003653">
    <property type="protein sequence ID" value="AFZ36162.1"/>
    <property type="molecule type" value="Genomic_DNA"/>
</dbReference>
<dbReference type="eggNOG" id="COG0265">
    <property type="taxonomic scope" value="Bacteria"/>
</dbReference>
<proteinExistence type="predicted"/>
<name>K9XWX0_STAC7</name>
<keyword evidence="3" id="KW-1185">Reference proteome</keyword>
<feature type="domain" description="DUF5648" evidence="1">
    <location>
        <begin position="205"/>
        <end position="349"/>
    </location>
</feature>
<dbReference type="InterPro" id="IPR011049">
    <property type="entry name" value="Serralysin-like_metalloprot_C"/>
</dbReference>
<dbReference type="PATRIC" id="fig|111780.3.peg.2736"/>
<evidence type="ECO:0000259" key="1">
    <source>
        <dbReference type="Pfam" id="PF18885"/>
    </source>
</evidence>
<dbReference type="Proteomes" id="UP000010473">
    <property type="component" value="Chromosome"/>
</dbReference>
<dbReference type="AlphaFoldDB" id="K9XWX0"/>
<sequence length="361" mass="40664">MIPGYSEKIGTIQNDSLLGFKKEIVYGLQGNDTLTPGYSIDAQGDDAVFVGGSGNDQYVVNSNQGIVVLDGSNSNNDVLKADGISFNNQDTFVLEYFNHTLLLFDTFNEQLVIIPDWKSLENKIEQFQLEDQTLSYDQFVKAVQNSGKYVGNFTSSKTITLPNGEEFNVNISSTLEEFNSINKKIINRGKALETDRIPDSQNLLVHRFYNTNLGVHFYTASDVERDSVLENLPQYRYEGASYKSIASDDDRDPLTGAKSVYRFYNKNTGVHLYTVSEVEKNSIIDNLGSIYRFEDTAYYAYDTAVDGTTPVYRFYNTNLDVHFYTPSTVERDFVLDNLPQYRQEGIGGVGFYVDSTDSVII</sequence>
<evidence type="ECO:0000313" key="3">
    <source>
        <dbReference type="Proteomes" id="UP000010473"/>
    </source>
</evidence>
<gene>
    <name evidence="2" type="ordered locus">Sta7437_2632</name>
</gene>
<dbReference type="STRING" id="111780.Sta7437_2632"/>
<dbReference type="OrthoDB" id="437683at2"/>
<dbReference type="KEGG" id="scs:Sta7437_2632"/>
<dbReference type="HOGENOM" id="CLU_767060_0_0_3"/>
<accession>K9XWX0</accession>